<dbReference type="Proteomes" id="UP001152523">
    <property type="component" value="Unassembled WGS sequence"/>
</dbReference>
<organism evidence="1 2">
    <name type="scientific">Cuscuta epithymum</name>
    <dbReference type="NCBI Taxonomy" id="186058"/>
    <lineage>
        <taxon>Eukaryota</taxon>
        <taxon>Viridiplantae</taxon>
        <taxon>Streptophyta</taxon>
        <taxon>Embryophyta</taxon>
        <taxon>Tracheophyta</taxon>
        <taxon>Spermatophyta</taxon>
        <taxon>Magnoliopsida</taxon>
        <taxon>eudicotyledons</taxon>
        <taxon>Gunneridae</taxon>
        <taxon>Pentapetalae</taxon>
        <taxon>asterids</taxon>
        <taxon>lamiids</taxon>
        <taxon>Solanales</taxon>
        <taxon>Convolvulaceae</taxon>
        <taxon>Cuscuteae</taxon>
        <taxon>Cuscuta</taxon>
        <taxon>Cuscuta subgen. Cuscuta</taxon>
    </lineage>
</organism>
<protein>
    <submittedName>
        <fullName evidence="1">Uncharacterized protein</fullName>
    </submittedName>
</protein>
<sequence>MYLFVSVSPDTTRKLAYSDTFVVTLSDIMSSSNTKVSPFSHKTHQAHIATLFIEYSSYSTNGPDCRVKYFKDFSALPSSFLHRLGAFLLSTNPNSSIDCRISWFCSVRLHLLNQRVPLDLSSCVFFVKF</sequence>
<accession>A0AAV0CUE1</accession>
<dbReference type="AlphaFoldDB" id="A0AAV0CUE1"/>
<gene>
    <name evidence="1" type="ORF">CEPIT_LOCUS8220</name>
</gene>
<evidence type="ECO:0000313" key="2">
    <source>
        <dbReference type="Proteomes" id="UP001152523"/>
    </source>
</evidence>
<comment type="caution">
    <text evidence="1">The sequence shown here is derived from an EMBL/GenBank/DDBJ whole genome shotgun (WGS) entry which is preliminary data.</text>
</comment>
<reference evidence="1" key="1">
    <citation type="submission" date="2022-07" db="EMBL/GenBank/DDBJ databases">
        <authorList>
            <person name="Macas J."/>
            <person name="Novak P."/>
            <person name="Neumann P."/>
        </authorList>
    </citation>
    <scope>NUCLEOTIDE SEQUENCE</scope>
</reference>
<keyword evidence="2" id="KW-1185">Reference proteome</keyword>
<dbReference type="EMBL" id="CAMAPF010000039">
    <property type="protein sequence ID" value="CAH9082690.1"/>
    <property type="molecule type" value="Genomic_DNA"/>
</dbReference>
<proteinExistence type="predicted"/>
<evidence type="ECO:0000313" key="1">
    <source>
        <dbReference type="EMBL" id="CAH9082690.1"/>
    </source>
</evidence>
<name>A0AAV0CUE1_9ASTE</name>